<sequence>MATNSSSDGEHGIATPVGDEKISSPDVQQVDAASDIDVNDLPKGYFLRPFFLGTLLASGLSVSAAVGGFALAAPLLGVINDDIGPDPNYVWVALVYTLTLAIGQVLVGRLSDLFGRRWFFILGSALALLGCIISAVATSIPMLIGGTVLVGLAAASQLSYTFVIGELIPFKHRFVSLAFLYVWAVPFSGFGPAMSYAFVQHTKHTWRSCYYLMIAINAVAVICWFLFYFPPTFDEKYEHKKTKRQVLEDFDFIGLILLVGGLLIFLMGVSWGGSYYPWKSAHVIATIVIGFFALVAFAIYEALMPLKEPLVPMHLFKNIPWVATMMVVALGASVYYAFAIVWPTMVFSLYTSDLTKGGYLCCVTGCGTNAGQIVGGTLCRRLGRQNVQIVVTAICMGAFLGACACATPDNQNTIVVFLFLGCMAMGWMEVVGLAITGIAIDSQAEIGTAVGVAGSMRSTVSTVASAIYTAILTNRLEKTIPDEVPAKLIAAGLPASSVAAFLEAVSVGTPAAFAKVQGLTASIEAVGITAYKVASSHAYQTVFYSTIAFSAICVLLAFLTPNVEAQMTDRVIATLHQHKDNEVAEDVEK</sequence>
<dbReference type="CDD" id="cd06179">
    <property type="entry name" value="MFS_TRI12_like"/>
    <property type="match status" value="1"/>
</dbReference>
<dbReference type="SUPFAM" id="SSF103473">
    <property type="entry name" value="MFS general substrate transporter"/>
    <property type="match status" value="2"/>
</dbReference>
<dbReference type="InterPro" id="IPR053791">
    <property type="entry name" value="MFS_Tri12-like"/>
</dbReference>
<dbReference type="InterPro" id="IPR020846">
    <property type="entry name" value="MFS_dom"/>
</dbReference>
<feature type="transmembrane region" description="Helical" evidence="7">
    <location>
        <begin position="387"/>
        <end position="407"/>
    </location>
</feature>
<feature type="transmembrane region" description="Helical" evidence="7">
    <location>
        <begin position="143"/>
        <end position="163"/>
    </location>
</feature>
<evidence type="ECO:0000256" key="5">
    <source>
        <dbReference type="ARBA" id="ARBA00023136"/>
    </source>
</evidence>
<keyword evidence="3 7" id="KW-0812">Transmembrane</keyword>
<keyword evidence="2" id="KW-0813">Transport</keyword>
<keyword evidence="4 7" id="KW-1133">Transmembrane helix</keyword>
<evidence type="ECO:0000256" key="2">
    <source>
        <dbReference type="ARBA" id="ARBA00022448"/>
    </source>
</evidence>
<proteinExistence type="predicted"/>
<feature type="transmembrane region" description="Helical" evidence="7">
    <location>
        <begin position="210"/>
        <end position="229"/>
    </location>
</feature>
<feature type="region of interest" description="Disordered" evidence="6">
    <location>
        <begin position="1"/>
        <end position="24"/>
    </location>
</feature>
<dbReference type="GO" id="GO:0022857">
    <property type="term" value="F:transmembrane transporter activity"/>
    <property type="evidence" value="ECO:0007669"/>
    <property type="project" value="InterPro"/>
</dbReference>
<dbReference type="Pfam" id="PF06609">
    <property type="entry name" value="TRI12"/>
    <property type="match status" value="1"/>
</dbReference>
<feature type="transmembrane region" description="Helical" evidence="7">
    <location>
        <begin position="414"/>
        <end position="440"/>
    </location>
</feature>
<dbReference type="PROSITE" id="PS00216">
    <property type="entry name" value="SUGAR_TRANSPORT_1"/>
    <property type="match status" value="1"/>
</dbReference>
<evidence type="ECO:0000256" key="1">
    <source>
        <dbReference type="ARBA" id="ARBA00004141"/>
    </source>
</evidence>
<feature type="transmembrane region" description="Helical" evidence="7">
    <location>
        <begin position="50"/>
        <end position="76"/>
    </location>
</feature>
<evidence type="ECO:0000313" key="9">
    <source>
        <dbReference type="EMBL" id="PMD33121.1"/>
    </source>
</evidence>
<feature type="transmembrane region" description="Helical" evidence="7">
    <location>
        <begin position="281"/>
        <end position="300"/>
    </location>
</feature>
<gene>
    <name evidence="9" type="ORF">L207DRAFT_470394</name>
</gene>
<dbReference type="PROSITE" id="PS50850">
    <property type="entry name" value="MFS"/>
    <property type="match status" value="1"/>
</dbReference>
<reference evidence="9 10" key="1">
    <citation type="submission" date="2016-04" db="EMBL/GenBank/DDBJ databases">
        <title>A degradative enzymes factory behind the ericoid mycorrhizal symbiosis.</title>
        <authorList>
            <consortium name="DOE Joint Genome Institute"/>
            <person name="Martino E."/>
            <person name="Morin E."/>
            <person name="Grelet G."/>
            <person name="Kuo A."/>
            <person name="Kohler A."/>
            <person name="Daghino S."/>
            <person name="Barry K."/>
            <person name="Choi C."/>
            <person name="Cichocki N."/>
            <person name="Clum A."/>
            <person name="Copeland A."/>
            <person name="Hainaut M."/>
            <person name="Haridas S."/>
            <person name="Labutti K."/>
            <person name="Lindquist E."/>
            <person name="Lipzen A."/>
            <person name="Khouja H.-R."/>
            <person name="Murat C."/>
            <person name="Ohm R."/>
            <person name="Olson A."/>
            <person name="Spatafora J."/>
            <person name="Veneault-Fourrey C."/>
            <person name="Henrissat B."/>
            <person name="Grigoriev I."/>
            <person name="Martin F."/>
            <person name="Perotto S."/>
        </authorList>
    </citation>
    <scope>NUCLEOTIDE SEQUENCE [LARGE SCALE GENOMIC DNA]</scope>
    <source>
        <strain evidence="9 10">F</strain>
    </source>
</reference>
<dbReference type="InterPro" id="IPR036259">
    <property type="entry name" value="MFS_trans_sf"/>
</dbReference>
<feature type="transmembrane region" description="Helical" evidence="7">
    <location>
        <begin position="175"/>
        <end position="198"/>
    </location>
</feature>
<organism evidence="9 10">
    <name type="scientific">Hyaloscypha variabilis (strain UAMH 11265 / GT02V1 / F)</name>
    <name type="common">Meliniomyces variabilis</name>
    <dbReference type="NCBI Taxonomy" id="1149755"/>
    <lineage>
        <taxon>Eukaryota</taxon>
        <taxon>Fungi</taxon>
        <taxon>Dikarya</taxon>
        <taxon>Ascomycota</taxon>
        <taxon>Pezizomycotina</taxon>
        <taxon>Leotiomycetes</taxon>
        <taxon>Helotiales</taxon>
        <taxon>Hyaloscyphaceae</taxon>
        <taxon>Hyaloscypha</taxon>
        <taxon>Hyaloscypha variabilis</taxon>
    </lineage>
</organism>
<evidence type="ECO:0000256" key="4">
    <source>
        <dbReference type="ARBA" id="ARBA00022989"/>
    </source>
</evidence>
<accession>A0A2J6R3N8</accession>
<feature type="transmembrane region" description="Helical" evidence="7">
    <location>
        <begin position="119"/>
        <end position="137"/>
    </location>
</feature>
<keyword evidence="5 7" id="KW-0472">Membrane</keyword>
<evidence type="ECO:0000256" key="3">
    <source>
        <dbReference type="ARBA" id="ARBA00022692"/>
    </source>
</evidence>
<comment type="subcellular location">
    <subcellularLocation>
        <location evidence="1">Membrane</location>
        <topology evidence="1">Multi-pass membrane protein</topology>
    </subcellularLocation>
</comment>
<feature type="transmembrane region" description="Helical" evidence="7">
    <location>
        <begin position="88"/>
        <end position="107"/>
    </location>
</feature>
<evidence type="ECO:0000259" key="8">
    <source>
        <dbReference type="PROSITE" id="PS50850"/>
    </source>
</evidence>
<evidence type="ECO:0000256" key="6">
    <source>
        <dbReference type="SAM" id="MobiDB-lite"/>
    </source>
</evidence>
<dbReference type="PANTHER" id="PTHR23501">
    <property type="entry name" value="MAJOR FACILITATOR SUPERFAMILY"/>
    <property type="match status" value="1"/>
</dbReference>
<dbReference type="InterPro" id="IPR010573">
    <property type="entry name" value="MFS_Str1/Tri12-like"/>
</dbReference>
<dbReference type="Proteomes" id="UP000235786">
    <property type="component" value="Unassembled WGS sequence"/>
</dbReference>
<keyword evidence="10" id="KW-1185">Reference proteome</keyword>
<protein>
    <submittedName>
        <fullName evidence="9">MFS general substrate transporter</fullName>
    </submittedName>
</protein>
<dbReference type="GO" id="GO:0005886">
    <property type="term" value="C:plasma membrane"/>
    <property type="evidence" value="ECO:0007669"/>
    <property type="project" value="TreeGrafter"/>
</dbReference>
<dbReference type="OrthoDB" id="4139357at2759"/>
<dbReference type="Gene3D" id="1.20.1250.20">
    <property type="entry name" value="MFS general substrate transporter like domains"/>
    <property type="match status" value="2"/>
</dbReference>
<feature type="transmembrane region" description="Helical" evidence="7">
    <location>
        <begin position="250"/>
        <end position="269"/>
    </location>
</feature>
<feature type="transmembrane region" description="Helical" evidence="7">
    <location>
        <begin position="542"/>
        <end position="560"/>
    </location>
</feature>
<dbReference type="PANTHER" id="PTHR23501:SF109">
    <property type="entry name" value="MAJOR FACILITATOR SUPERFAMILY (MFS) PROFILE DOMAIN-CONTAINING PROTEIN-RELATED"/>
    <property type="match status" value="1"/>
</dbReference>
<dbReference type="InterPro" id="IPR005829">
    <property type="entry name" value="Sugar_transporter_CS"/>
</dbReference>
<dbReference type="EMBL" id="KZ613957">
    <property type="protein sequence ID" value="PMD33121.1"/>
    <property type="molecule type" value="Genomic_DNA"/>
</dbReference>
<feature type="domain" description="Major facilitator superfamily (MFS) profile" evidence="8">
    <location>
        <begin position="54"/>
        <end position="565"/>
    </location>
</feature>
<name>A0A2J6R3N8_HYAVF</name>
<evidence type="ECO:0000313" key="10">
    <source>
        <dbReference type="Proteomes" id="UP000235786"/>
    </source>
</evidence>
<evidence type="ECO:0000256" key="7">
    <source>
        <dbReference type="SAM" id="Phobius"/>
    </source>
</evidence>
<dbReference type="AlphaFoldDB" id="A0A2J6R3N8"/>
<feature type="transmembrane region" description="Helical" evidence="7">
    <location>
        <begin position="321"/>
        <end position="342"/>
    </location>
</feature>